<dbReference type="InterPro" id="IPR018490">
    <property type="entry name" value="cNMP-bd_dom_sf"/>
</dbReference>
<dbReference type="RefSeq" id="WP_146305479.1">
    <property type="nucleotide sequence ID" value="NZ_VOHS01000010.1"/>
</dbReference>
<proteinExistence type="predicted"/>
<accession>A0A5C6LUH1</accession>
<dbReference type="InterPro" id="IPR000595">
    <property type="entry name" value="cNMP-bd_dom"/>
</dbReference>
<comment type="caution">
    <text evidence="2">The sequence shown here is derived from an EMBL/GenBank/DDBJ whole genome shotgun (WGS) entry which is preliminary data.</text>
</comment>
<dbReference type="AlphaFoldDB" id="A0A5C6LUH1"/>
<gene>
    <name evidence="2" type="ORF">FEF09_12845</name>
</gene>
<evidence type="ECO:0000313" key="2">
    <source>
        <dbReference type="EMBL" id="TWW00218.1"/>
    </source>
</evidence>
<sequence length="191" mass="22006">MPDILAVKQALLQLDKHAGDNWHLFEPLLQPMECSNGSFLTQAGRVSSAIYFISTGIVRVFTLHQDKEVCLDFAFPGQFSTAYASFITQHPSIVSLQAITPVNGFAFYYKDLQELYSKSHEAERTGRLLAEYQYLRKYRRELAFLQFTARERYIQLLEEYPQVVQQIPVKYIASYLGIEPESLSRIRKGLI</sequence>
<dbReference type="OrthoDB" id="663011at2"/>
<keyword evidence="3" id="KW-1185">Reference proteome</keyword>
<reference evidence="2 3" key="1">
    <citation type="submission" date="2019-08" db="EMBL/GenBank/DDBJ databases">
        <title>Whole genome sequencing of chitin degrading bacteria Chitinophaga pinensis YS16.</title>
        <authorList>
            <person name="Singh R.P."/>
            <person name="Manchanda G."/>
            <person name="Maurya I.K."/>
            <person name="Joshi N.K."/>
            <person name="Srivastava A.K."/>
        </authorList>
    </citation>
    <scope>NUCLEOTIDE SEQUENCE [LARGE SCALE GENOMIC DNA]</scope>
    <source>
        <strain evidence="2 3">YS-16</strain>
    </source>
</reference>
<dbReference type="Proteomes" id="UP000318815">
    <property type="component" value="Unassembled WGS sequence"/>
</dbReference>
<evidence type="ECO:0000313" key="3">
    <source>
        <dbReference type="Proteomes" id="UP000318815"/>
    </source>
</evidence>
<dbReference type="PROSITE" id="PS50042">
    <property type="entry name" value="CNMP_BINDING_3"/>
    <property type="match status" value="1"/>
</dbReference>
<dbReference type="InterPro" id="IPR014710">
    <property type="entry name" value="RmlC-like_jellyroll"/>
</dbReference>
<organism evidence="2 3">
    <name type="scientific">Chitinophaga pinensis</name>
    <dbReference type="NCBI Taxonomy" id="79329"/>
    <lineage>
        <taxon>Bacteria</taxon>
        <taxon>Pseudomonadati</taxon>
        <taxon>Bacteroidota</taxon>
        <taxon>Chitinophagia</taxon>
        <taxon>Chitinophagales</taxon>
        <taxon>Chitinophagaceae</taxon>
        <taxon>Chitinophaga</taxon>
    </lineage>
</organism>
<evidence type="ECO:0000259" key="1">
    <source>
        <dbReference type="PROSITE" id="PS50042"/>
    </source>
</evidence>
<dbReference type="Pfam" id="PF00027">
    <property type="entry name" value="cNMP_binding"/>
    <property type="match status" value="1"/>
</dbReference>
<feature type="domain" description="Cyclic nucleotide-binding" evidence="1">
    <location>
        <begin position="37"/>
        <end position="124"/>
    </location>
</feature>
<protein>
    <submittedName>
        <fullName evidence="2">Crp/Fnr family transcriptional regulator</fullName>
    </submittedName>
</protein>
<name>A0A5C6LUH1_9BACT</name>
<dbReference type="Gene3D" id="2.60.120.10">
    <property type="entry name" value="Jelly Rolls"/>
    <property type="match status" value="1"/>
</dbReference>
<dbReference type="EMBL" id="VOHS01000010">
    <property type="protein sequence ID" value="TWW00218.1"/>
    <property type="molecule type" value="Genomic_DNA"/>
</dbReference>
<dbReference type="SUPFAM" id="SSF51206">
    <property type="entry name" value="cAMP-binding domain-like"/>
    <property type="match status" value="1"/>
</dbReference>